<name>A0ABU3GS61_9SPHI</name>
<accession>A0ABU3GS61</accession>
<comment type="caution">
    <text evidence="1">The sequence shown here is derived from an EMBL/GenBank/DDBJ whole genome shotgun (WGS) entry which is preliminary data.</text>
</comment>
<proteinExistence type="predicted"/>
<keyword evidence="2" id="KW-1185">Reference proteome</keyword>
<reference evidence="2" key="1">
    <citation type="submission" date="2023-07" db="EMBL/GenBank/DDBJ databases">
        <title>Functional and genomic diversity of the sorghum phyllosphere microbiome.</title>
        <authorList>
            <person name="Shade A."/>
        </authorList>
    </citation>
    <scope>NUCLEOTIDE SEQUENCE [LARGE SCALE GENOMIC DNA]</scope>
    <source>
        <strain evidence="2">SORGH_AS_0422</strain>
    </source>
</reference>
<dbReference type="Proteomes" id="UP001258315">
    <property type="component" value="Unassembled WGS sequence"/>
</dbReference>
<protein>
    <submittedName>
        <fullName evidence="1">Uncharacterized protein</fullName>
    </submittedName>
</protein>
<organism evidence="1 2">
    <name type="scientific">Mucilaginibacter terrae</name>
    <dbReference type="NCBI Taxonomy" id="1955052"/>
    <lineage>
        <taxon>Bacteria</taxon>
        <taxon>Pseudomonadati</taxon>
        <taxon>Bacteroidota</taxon>
        <taxon>Sphingobacteriia</taxon>
        <taxon>Sphingobacteriales</taxon>
        <taxon>Sphingobacteriaceae</taxon>
        <taxon>Mucilaginibacter</taxon>
    </lineage>
</organism>
<evidence type="ECO:0000313" key="1">
    <source>
        <dbReference type="EMBL" id="MDT3401480.1"/>
    </source>
</evidence>
<dbReference type="EMBL" id="JAVLVU010000001">
    <property type="protein sequence ID" value="MDT3401480.1"/>
    <property type="molecule type" value="Genomic_DNA"/>
</dbReference>
<gene>
    <name evidence="1" type="ORF">QE417_000552</name>
</gene>
<evidence type="ECO:0000313" key="2">
    <source>
        <dbReference type="Proteomes" id="UP001258315"/>
    </source>
</evidence>
<sequence>MENMYQSLIILDYFSWILIRKAEIIYTKSFTIYDKHKKIWDDDNYHMLSHSCILNTCSFLEEYNNNFGVKSESQYHDRILLAKKISSP</sequence>